<evidence type="ECO:0000313" key="5">
    <source>
        <dbReference type="Proteomes" id="UP000192491"/>
    </source>
</evidence>
<accession>A0A1Y1QDK5</accession>
<sequence length="178" mass="20447">MPRTKDTFLIIVLLLVALPYTYDFFHEIQEDNHNVTDLIIEGCAMLLALSGISFLIKEIHQRQSETEQLHSQLNRTRADLLSTRQDLSALNTQIAEKMEKASRQYGEVIQEQLSAWDLTQSEKDVALLLLKGLSFEEIATVRDTKEKTVRQQATAIYRKSGLTGRHEFAAWFFEDFLG</sequence>
<gene>
    <name evidence="4" type="ORF">BWK73_39990</name>
</gene>
<keyword evidence="2" id="KW-0472">Membrane</keyword>
<keyword evidence="2" id="KW-1133">Transmembrane helix</keyword>
<dbReference type="Gene3D" id="1.10.10.10">
    <property type="entry name" value="Winged helix-like DNA-binding domain superfamily/Winged helix DNA-binding domain"/>
    <property type="match status" value="1"/>
</dbReference>
<dbReference type="EMBL" id="MTEJ01000418">
    <property type="protein sequence ID" value="OQX03281.1"/>
    <property type="molecule type" value="Genomic_DNA"/>
</dbReference>
<dbReference type="InterPro" id="IPR000792">
    <property type="entry name" value="Tscrpt_reg_LuxR_C"/>
</dbReference>
<reference evidence="4 5" key="1">
    <citation type="submission" date="2017-01" db="EMBL/GenBank/DDBJ databases">
        <title>Novel large sulfur bacteria in the metagenomes of groundwater-fed chemosynthetic microbial mats in the Lake Huron basin.</title>
        <authorList>
            <person name="Sharrar A.M."/>
            <person name="Flood B.E."/>
            <person name="Bailey J.V."/>
            <person name="Jones D.S."/>
            <person name="Biddanda B."/>
            <person name="Ruberg S.A."/>
            <person name="Marcus D.N."/>
            <person name="Dick G.J."/>
        </authorList>
    </citation>
    <scope>NUCLEOTIDE SEQUENCE [LARGE SCALE GENOMIC DNA]</scope>
    <source>
        <strain evidence="4">A8</strain>
    </source>
</reference>
<dbReference type="SMART" id="SM00421">
    <property type="entry name" value="HTH_LUXR"/>
    <property type="match status" value="1"/>
</dbReference>
<dbReference type="AlphaFoldDB" id="A0A1Y1QDK5"/>
<feature type="transmembrane region" description="Helical" evidence="2">
    <location>
        <begin position="35"/>
        <end position="56"/>
    </location>
</feature>
<proteinExistence type="predicted"/>
<dbReference type="InterPro" id="IPR036388">
    <property type="entry name" value="WH-like_DNA-bd_sf"/>
</dbReference>
<feature type="domain" description="HTH luxR-type" evidence="3">
    <location>
        <begin position="115"/>
        <end position="172"/>
    </location>
</feature>
<name>A0A1Y1QDK5_9GAMM</name>
<evidence type="ECO:0000313" key="4">
    <source>
        <dbReference type="EMBL" id="OQX03281.1"/>
    </source>
</evidence>
<dbReference type="InterPro" id="IPR039420">
    <property type="entry name" value="WalR-like"/>
</dbReference>
<comment type="caution">
    <text evidence="4">The sequence shown here is derived from an EMBL/GenBank/DDBJ whole genome shotgun (WGS) entry which is preliminary data.</text>
</comment>
<dbReference type="GO" id="GO:0003677">
    <property type="term" value="F:DNA binding"/>
    <property type="evidence" value="ECO:0007669"/>
    <property type="project" value="UniProtKB-KW"/>
</dbReference>
<keyword evidence="1" id="KW-0238">DNA-binding</keyword>
<dbReference type="PANTHER" id="PTHR43214">
    <property type="entry name" value="TWO-COMPONENT RESPONSE REGULATOR"/>
    <property type="match status" value="1"/>
</dbReference>
<organism evidence="4 5">
    <name type="scientific">Thiothrix lacustris</name>
    <dbReference type="NCBI Taxonomy" id="525917"/>
    <lineage>
        <taxon>Bacteria</taxon>
        <taxon>Pseudomonadati</taxon>
        <taxon>Pseudomonadota</taxon>
        <taxon>Gammaproteobacteria</taxon>
        <taxon>Thiotrichales</taxon>
        <taxon>Thiotrichaceae</taxon>
        <taxon>Thiothrix</taxon>
    </lineage>
</organism>
<dbReference type="InterPro" id="IPR016032">
    <property type="entry name" value="Sig_transdc_resp-reg_C-effctor"/>
</dbReference>
<protein>
    <submittedName>
        <fullName evidence="4">Helix-turn-helix transcriptional regulator</fullName>
    </submittedName>
</protein>
<dbReference type="GO" id="GO:0006355">
    <property type="term" value="P:regulation of DNA-templated transcription"/>
    <property type="evidence" value="ECO:0007669"/>
    <property type="project" value="InterPro"/>
</dbReference>
<keyword evidence="2" id="KW-0812">Transmembrane</keyword>
<evidence type="ECO:0000256" key="1">
    <source>
        <dbReference type="ARBA" id="ARBA00023125"/>
    </source>
</evidence>
<dbReference type="SUPFAM" id="SSF46894">
    <property type="entry name" value="C-terminal effector domain of the bipartite response regulators"/>
    <property type="match status" value="1"/>
</dbReference>
<dbReference type="Proteomes" id="UP000192491">
    <property type="component" value="Unassembled WGS sequence"/>
</dbReference>
<evidence type="ECO:0000259" key="3">
    <source>
        <dbReference type="SMART" id="SM00421"/>
    </source>
</evidence>
<evidence type="ECO:0000256" key="2">
    <source>
        <dbReference type="SAM" id="Phobius"/>
    </source>
</evidence>